<dbReference type="SUPFAM" id="SSF47413">
    <property type="entry name" value="lambda repressor-like DNA-binding domains"/>
    <property type="match status" value="1"/>
</dbReference>
<name>A0A2P7NV55_9PROT</name>
<evidence type="ECO:0000259" key="2">
    <source>
        <dbReference type="Pfam" id="PF13464"/>
    </source>
</evidence>
<gene>
    <name evidence="3" type="ORF">C7H79_08650</name>
</gene>
<keyword evidence="4" id="KW-1185">Reference proteome</keyword>
<feature type="transmembrane region" description="Helical" evidence="1">
    <location>
        <begin position="191"/>
        <end position="209"/>
    </location>
</feature>
<evidence type="ECO:0000313" key="3">
    <source>
        <dbReference type="EMBL" id="PSJ17351.1"/>
    </source>
</evidence>
<dbReference type="RefSeq" id="WP_106706886.1">
    <property type="nucleotide sequence ID" value="NZ_PXXU01000022.1"/>
</dbReference>
<reference evidence="3 4" key="1">
    <citation type="submission" date="2018-03" db="EMBL/GenBank/DDBJ databases">
        <title>Draft genome of Nitrosomonas supralitoralis APG5.</title>
        <authorList>
            <person name="Urakawa H."/>
            <person name="Lopez J.V."/>
        </authorList>
    </citation>
    <scope>NUCLEOTIDE SEQUENCE [LARGE SCALE GENOMIC DNA]</scope>
    <source>
        <strain evidence="3 4">APG5</strain>
    </source>
</reference>
<dbReference type="InterPro" id="IPR025194">
    <property type="entry name" value="RodZ-like_C"/>
</dbReference>
<dbReference type="InterPro" id="IPR001387">
    <property type="entry name" value="Cro/C1-type_HTH"/>
</dbReference>
<dbReference type="EMBL" id="PXXU01000022">
    <property type="protein sequence ID" value="PSJ17351.1"/>
    <property type="molecule type" value="Genomic_DNA"/>
</dbReference>
<keyword evidence="1" id="KW-1133">Transmembrane helix</keyword>
<proteinExistence type="predicted"/>
<keyword evidence="1" id="KW-0472">Membrane</keyword>
<evidence type="ECO:0000313" key="4">
    <source>
        <dbReference type="Proteomes" id="UP000241912"/>
    </source>
</evidence>
<protein>
    <submittedName>
        <fullName evidence="3">DUF4115 domain-containing protein</fullName>
    </submittedName>
</protein>
<dbReference type="InterPro" id="IPR050400">
    <property type="entry name" value="Bact_Cytoskel_RodZ"/>
</dbReference>
<feature type="domain" description="Cytoskeleton protein RodZ-like C-terminal" evidence="2">
    <location>
        <begin position="303"/>
        <end position="374"/>
    </location>
</feature>
<dbReference type="PANTHER" id="PTHR34475">
    <property type="match status" value="1"/>
</dbReference>
<dbReference type="Gene3D" id="1.10.260.40">
    <property type="entry name" value="lambda repressor-like DNA-binding domains"/>
    <property type="match status" value="1"/>
</dbReference>
<dbReference type="Proteomes" id="UP000241912">
    <property type="component" value="Unassembled WGS sequence"/>
</dbReference>
<dbReference type="PANTHER" id="PTHR34475:SF1">
    <property type="entry name" value="CYTOSKELETON PROTEIN RODZ"/>
    <property type="match status" value="1"/>
</dbReference>
<evidence type="ECO:0000256" key="1">
    <source>
        <dbReference type="SAM" id="Phobius"/>
    </source>
</evidence>
<dbReference type="OrthoDB" id="8561330at2"/>
<dbReference type="Pfam" id="PF13464">
    <property type="entry name" value="RodZ_C"/>
    <property type="match status" value="1"/>
</dbReference>
<comment type="caution">
    <text evidence="3">The sequence shown here is derived from an EMBL/GenBank/DDBJ whole genome shotgun (WGS) entry which is preliminary data.</text>
</comment>
<keyword evidence="1" id="KW-0812">Transmembrane</keyword>
<dbReference type="InterPro" id="IPR010982">
    <property type="entry name" value="Lambda_DNA-bd_dom_sf"/>
</dbReference>
<organism evidence="3 4">
    <name type="scientific">Nitrosomonas supralitoralis</name>
    <dbReference type="NCBI Taxonomy" id="2116706"/>
    <lineage>
        <taxon>Bacteria</taxon>
        <taxon>Pseudomonadati</taxon>
        <taxon>Pseudomonadota</taxon>
        <taxon>Betaproteobacteria</taxon>
        <taxon>Nitrosomonadales</taxon>
        <taxon>Nitrosomonadaceae</taxon>
        <taxon>Nitrosomonas</taxon>
    </lineage>
</organism>
<dbReference type="AlphaFoldDB" id="A0A2P7NV55"/>
<accession>A0A2P7NV55</accession>
<dbReference type="Pfam" id="PF13413">
    <property type="entry name" value="HTH_25"/>
    <property type="match status" value="1"/>
</dbReference>
<dbReference type="GO" id="GO:0003677">
    <property type="term" value="F:DNA binding"/>
    <property type="evidence" value="ECO:0007669"/>
    <property type="project" value="InterPro"/>
</dbReference>
<sequence>MTNNNEENKNHVNKIVENIEPAIQDLKALAKNKLSEHGKLDSIASNLNIHQHEHIETGDPQDSFVVYGHEHIKTQNELNDIDSMGIVQSVGHLLRKARIMRNMSVEDVSRQLRLSVQQIEAIENENFEKLPGTTFLRGFIRNYANLVQLDPMPLLQLLPESTRIISTYERTPFKNKQLSFSSSRESSGNNSLVIIVILVLIVLGAYFVFENSGWNRNSDTDSMSSAVHSESGTASMEIQLPMSTSTANLPIITPKNNNEVNNQSNTAAELEVKTEDFPADAKLIAQSSDMKNAISKDSGNLYFKLSADSWVKVVDAKGVSLIEKLLKGGSEQIIVGKRPLSIVIGNTSGVILTYNDKKIDISSYKKQDGTARFTLE</sequence>
<dbReference type="CDD" id="cd00093">
    <property type="entry name" value="HTH_XRE"/>
    <property type="match status" value="1"/>
</dbReference>